<evidence type="ECO:0000313" key="2">
    <source>
        <dbReference type="Proteomes" id="UP000184315"/>
    </source>
</evidence>
<name>A0A1J1LLY8_9CYAN</name>
<sequence>MFILGEGEARYSHFGYVPALVPLFKDLEQLWLSSVTIKFVTYLNL</sequence>
<dbReference type="EMBL" id="CZDF01000158">
    <property type="protein sequence ID" value="CUR33536.1"/>
    <property type="molecule type" value="Genomic_DNA"/>
</dbReference>
<proteinExistence type="predicted"/>
<protein>
    <submittedName>
        <fullName evidence="1">Uncharacterized protein</fullName>
    </submittedName>
</protein>
<dbReference type="AlphaFoldDB" id="A0A1J1LLY8"/>
<organism evidence="1 2">
    <name type="scientific">Planktothrix tepida PCC 9214</name>
    <dbReference type="NCBI Taxonomy" id="671072"/>
    <lineage>
        <taxon>Bacteria</taxon>
        <taxon>Bacillati</taxon>
        <taxon>Cyanobacteriota</taxon>
        <taxon>Cyanophyceae</taxon>
        <taxon>Oscillatoriophycideae</taxon>
        <taxon>Oscillatoriales</taxon>
        <taxon>Microcoleaceae</taxon>
        <taxon>Planktothrix</taxon>
    </lineage>
</organism>
<gene>
    <name evidence="1" type="ORF">PL9214520075</name>
</gene>
<dbReference type="STRING" id="671072.PL9214520075"/>
<keyword evidence="2" id="KW-1185">Reference proteome</keyword>
<reference evidence="2" key="1">
    <citation type="submission" date="2015-10" db="EMBL/GenBank/DDBJ databases">
        <authorList>
            <person name="Regsiter A."/>
            <person name="william w."/>
        </authorList>
    </citation>
    <scope>NUCLEOTIDE SEQUENCE [LARGE SCALE GENOMIC DNA]</scope>
</reference>
<evidence type="ECO:0000313" key="1">
    <source>
        <dbReference type="EMBL" id="CUR33536.1"/>
    </source>
</evidence>
<accession>A0A1J1LLY8</accession>
<dbReference type="Proteomes" id="UP000184315">
    <property type="component" value="Unassembled WGS sequence"/>
</dbReference>